<gene>
    <name evidence="7" type="ORF">IB75_14435</name>
</gene>
<keyword evidence="3 6" id="KW-0812">Transmembrane</keyword>
<feature type="transmembrane region" description="Helical" evidence="6">
    <location>
        <begin position="38"/>
        <end position="61"/>
    </location>
</feature>
<keyword evidence="5 6" id="KW-0472">Membrane</keyword>
<sequence>MRDLSRRVQFILAQPLCFLSRVISGFRANQGLLLAGAIAYYALLSVVPMFALILVGLSQIIDPEQLLEATHDYLALLAPGQAEILTQQIAEFLENWKLIGVVGFLVLLFFSSMAFTVLENAMSVIFFHRVAIHRRHFLVSAILPFCYLFLLGLGLFVVTLVSSALHTLDDRTVPLLGNIFGSYYAIGIYIVGLLGEVLLLTSLYLVMPVGRIVFRHAFIGGMVATLLWELTRQALVWYFSTLSFVNIIYGSFAAVVMILLSLEAAAIIVLFGAQVIAEYERLDTQGERNSSFQT</sequence>
<dbReference type="GO" id="GO:0005886">
    <property type="term" value="C:plasma membrane"/>
    <property type="evidence" value="ECO:0007669"/>
    <property type="project" value="UniProtKB-SubCell"/>
</dbReference>
<dbReference type="Pfam" id="PF03631">
    <property type="entry name" value="Virul_fac_BrkB"/>
    <property type="match status" value="1"/>
</dbReference>
<feature type="transmembrane region" description="Helical" evidence="6">
    <location>
        <begin position="96"/>
        <end position="118"/>
    </location>
</feature>
<feature type="transmembrane region" description="Helical" evidence="6">
    <location>
        <begin position="212"/>
        <end position="228"/>
    </location>
</feature>
<accession>A0A0E2Z4G3</accession>
<comment type="caution">
    <text evidence="7">The sequence shown here is derived from an EMBL/GenBank/DDBJ whole genome shotgun (WGS) entry which is preliminary data.</text>
</comment>
<evidence type="ECO:0000256" key="5">
    <source>
        <dbReference type="ARBA" id="ARBA00023136"/>
    </source>
</evidence>
<evidence type="ECO:0000313" key="8">
    <source>
        <dbReference type="Proteomes" id="UP000028839"/>
    </source>
</evidence>
<name>A0A0E2Z4G3_9GAMM</name>
<dbReference type="AlphaFoldDB" id="A0A0E2Z4G3"/>
<evidence type="ECO:0000256" key="3">
    <source>
        <dbReference type="ARBA" id="ARBA00022692"/>
    </source>
</evidence>
<dbReference type="OrthoDB" id="8680520at2"/>
<evidence type="ECO:0000256" key="2">
    <source>
        <dbReference type="ARBA" id="ARBA00022475"/>
    </source>
</evidence>
<organism evidence="7 8">
    <name type="scientific">Nitrosococcus oceani C-27</name>
    <dbReference type="NCBI Taxonomy" id="314279"/>
    <lineage>
        <taxon>Bacteria</taxon>
        <taxon>Pseudomonadati</taxon>
        <taxon>Pseudomonadota</taxon>
        <taxon>Gammaproteobacteria</taxon>
        <taxon>Chromatiales</taxon>
        <taxon>Chromatiaceae</taxon>
        <taxon>Nitrosococcus</taxon>
    </lineage>
</organism>
<proteinExistence type="predicted"/>
<keyword evidence="4 6" id="KW-1133">Transmembrane helix</keyword>
<dbReference type="Proteomes" id="UP000028839">
    <property type="component" value="Unassembled WGS sequence"/>
</dbReference>
<reference evidence="7 8" key="1">
    <citation type="submission" date="2014-07" db="EMBL/GenBank/DDBJ databases">
        <title>Comparative analysis of Nitrosococcus oceani genome inventories of strains from Pacific and Atlantic gyres.</title>
        <authorList>
            <person name="Lim C.K."/>
            <person name="Wang L."/>
            <person name="Sayavedra-Soto L.A."/>
            <person name="Klotz M.G."/>
        </authorList>
    </citation>
    <scope>NUCLEOTIDE SEQUENCE [LARGE SCALE GENOMIC DNA]</scope>
    <source>
        <strain evidence="7 8">C-27</strain>
    </source>
</reference>
<dbReference type="EMBL" id="JPGN01000082">
    <property type="protein sequence ID" value="KFI18405.1"/>
    <property type="molecule type" value="Genomic_DNA"/>
</dbReference>
<dbReference type="PANTHER" id="PTHR30213">
    <property type="entry name" value="INNER MEMBRANE PROTEIN YHJD"/>
    <property type="match status" value="1"/>
</dbReference>
<evidence type="ECO:0000256" key="1">
    <source>
        <dbReference type="ARBA" id="ARBA00004651"/>
    </source>
</evidence>
<feature type="transmembrane region" description="Helical" evidence="6">
    <location>
        <begin position="248"/>
        <end position="271"/>
    </location>
</feature>
<dbReference type="InterPro" id="IPR017039">
    <property type="entry name" value="Virul_fac_BrkB"/>
</dbReference>
<dbReference type="PIRSF" id="PIRSF035875">
    <property type="entry name" value="RNase_BN"/>
    <property type="match status" value="1"/>
</dbReference>
<feature type="transmembrane region" description="Helical" evidence="6">
    <location>
        <begin position="138"/>
        <end position="161"/>
    </location>
</feature>
<comment type="subcellular location">
    <subcellularLocation>
        <location evidence="1">Cell membrane</location>
        <topology evidence="1">Multi-pass membrane protein</topology>
    </subcellularLocation>
</comment>
<feature type="transmembrane region" description="Helical" evidence="6">
    <location>
        <begin position="181"/>
        <end position="205"/>
    </location>
</feature>
<evidence type="ECO:0000313" key="7">
    <source>
        <dbReference type="EMBL" id="KFI18405.1"/>
    </source>
</evidence>
<dbReference type="HOGENOM" id="CLU_077669_0_0_6"/>
<protein>
    <submittedName>
        <fullName evidence="7">Ribonuclease R</fullName>
    </submittedName>
</protein>
<dbReference type="NCBIfam" id="TIGR00765">
    <property type="entry name" value="yihY_not_rbn"/>
    <property type="match status" value="1"/>
</dbReference>
<dbReference type="PANTHER" id="PTHR30213:SF0">
    <property type="entry name" value="UPF0761 MEMBRANE PROTEIN YIHY"/>
    <property type="match status" value="1"/>
</dbReference>
<evidence type="ECO:0000256" key="6">
    <source>
        <dbReference type="SAM" id="Phobius"/>
    </source>
</evidence>
<keyword evidence="2" id="KW-1003">Cell membrane</keyword>
<evidence type="ECO:0000256" key="4">
    <source>
        <dbReference type="ARBA" id="ARBA00022989"/>
    </source>
</evidence>